<organism evidence="2">
    <name type="scientific">Solanum chacoense</name>
    <name type="common">Chaco potato</name>
    <dbReference type="NCBI Taxonomy" id="4108"/>
    <lineage>
        <taxon>Eukaryota</taxon>
        <taxon>Viridiplantae</taxon>
        <taxon>Streptophyta</taxon>
        <taxon>Embryophyta</taxon>
        <taxon>Tracheophyta</taxon>
        <taxon>Spermatophyta</taxon>
        <taxon>Magnoliopsida</taxon>
        <taxon>eudicotyledons</taxon>
        <taxon>Gunneridae</taxon>
        <taxon>Pentapetalae</taxon>
        <taxon>asterids</taxon>
        <taxon>lamiids</taxon>
        <taxon>Solanales</taxon>
        <taxon>Solanaceae</taxon>
        <taxon>Solanoideae</taxon>
        <taxon>Solaneae</taxon>
        <taxon>Solanum</taxon>
    </lineage>
</organism>
<evidence type="ECO:0000256" key="1">
    <source>
        <dbReference type="SAM" id="MobiDB-lite"/>
    </source>
</evidence>
<evidence type="ECO:0000313" key="2">
    <source>
        <dbReference type="EMBL" id="JAP10249.1"/>
    </source>
</evidence>
<proteinExistence type="predicted"/>
<dbReference type="AlphaFoldDB" id="A0A0V0GRE6"/>
<feature type="compositionally biased region" description="Basic and acidic residues" evidence="1">
    <location>
        <begin position="14"/>
        <end position="27"/>
    </location>
</feature>
<protein>
    <submittedName>
        <fullName evidence="2">Putative ovule protein</fullName>
    </submittedName>
</protein>
<dbReference type="EMBL" id="GEDG01033449">
    <property type="protein sequence ID" value="JAP10249.1"/>
    <property type="molecule type" value="Transcribed_RNA"/>
</dbReference>
<sequence>MYKAGKTKKAQVPKAEKRANIQRDTADNKSCLRRTKAAKRGPKSQNFNFVLYYNWVRGPISLVLFVS</sequence>
<feature type="compositionally biased region" description="Basic residues" evidence="1">
    <location>
        <begin position="1"/>
        <end position="11"/>
    </location>
</feature>
<reference evidence="2" key="1">
    <citation type="submission" date="2015-12" db="EMBL/GenBank/DDBJ databases">
        <title>Gene expression during late stages of embryo sac development: a critical building block for successful pollen-pistil interactions.</title>
        <authorList>
            <person name="Liu Y."/>
            <person name="Joly V."/>
            <person name="Sabar M."/>
            <person name="Matton D.P."/>
        </authorList>
    </citation>
    <scope>NUCLEOTIDE SEQUENCE</scope>
</reference>
<accession>A0A0V0GRE6</accession>
<feature type="region of interest" description="Disordered" evidence="1">
    <location>
        <begin position="1"/>
        <end position="40"/>
    </location>
</feature>
<feature type="compositionally biased region" description="Basic residues" evidence="1">
    <location>
        <begin position="31"/>
        <end position="40"/>
    </location>
</feature>
<name>A0A0V0GRE6_SOLCH</name>